<evidence type="ECO:0000256" key="2">
    <source>
        <dbReference type="SAM" id="Phobius"/>
    </source>
</evidence>
<accession>A0A532V3A9</accession>
<dbReference type="CDD" id="cd16148">
    <property type="entry name" value="sulfatase_like"/>
    <property type="match status" value="1"/>
</dbReference>
<protein>
    <recommendedName>
        <fullName evidence="3">Sulfatase N-terminal domain-containing protein</fullName>
    </recommendedName>
</protein>
<dbReference type="EMBL" id="NJBN01000002">
    <property type="protein sequence ID" value="TKJ41612.1"/>
    <property type="molecule type" value="Genomic_DNA"/>
</dbReference>
<name>A0A532V3A9_UNCL8</name>
<dbReference type="Proteomes" id="UP000319619">
    <property type="component" value="Unassembled WGS sequence"/>
</dbReference>
<organism evidence="4 5">
    <name type="scientific">candidate division LCP-89 bacterium B3_LCP</name>
    <dbReference type="NCBI Taxonomy" id="2012998"/>
    <lineage>
        <taxon>Bacteria</taxon>
        <taxon>Pseudomonadati</taxon>
        <taxon>Bacteria division LCP-89</taxon>
    </lineage>
</organism>
<feature type="transmembrane region" description="Helical" evidence="2">
    <location>
        <begin position="42"/>
        <end position="64"/>
    </location>
</feature>
<dbReference type="InterPro" id="IPR050738">
    <property type="entry name" value="Sulfatase"/>
</dbReference>
<evidence type="ECO:0000313" key="5">
    <source>
        <dbReference type="Proteomes" id="UP000319619"/>
    </source>
</evidence>
<comment type="similarity">
    <text evidence="1">Belongs to the sulfatase family.</text>
</comment>
<dbReference type="AlphaFoldDB" id="A0A532V3A9"/>
<dbReference type="InterPro" id="IPR017850">
    <property type="entry name" value="Alkaline_phosphatase_core_sf"/>
</dbReference>
<comment type="caution">
    <text evidence="4">The sequence shown here is derived from an EMBL/GenBank/DDBJ whole genome shotgun (WGS) entry which is preliminary data.</text>
</comment>
<dbReference type="Pfam" id="PF00884">
    <property type="entry name" value="Sulfatase"/>
    <property type="match status" value="1"/>
</dbReference>
<keyword evidence="2" id="KW-0812">Transmembrane</keyword>
<dbReference type="PANTHER" id="PTHR42693:SF33">
    <property type="entry name" value="ARYLSULFATASE"/>
    <property type="match status" value="1"/>
</dbReference>
<feature type="domain" description="Sulfatase N-terminal" evidence="3">
    <location>
        <begin position="203"/>
        <end position="515"/>
    </location>
</feature>
<gene>
    <name evidence="4" type="ORF">CEE37_03335</name>
</gene>
<feature type="transmembrane region" description="Helical" evidence="2">
    <location>
        <begin position="12"/>
        <end position="36"/>
    </location>
</feature>
<evidence type="ECO:0000259" key="3">
    <source>
        <dbReference type="Pfam" id="PF00884"/>
    </source>
</evidence>
<dbReference type="PANTHER" id="PTHR42693">
    <property type="entry name" value="ARYLSULFATASE FAMILY MEMBER"/>
    <property type="match status" value="1"/>
</dbReference>
<keyword evidence="2" id="KW-0472">Membrane</keyword>
<evidence type="ECO:0000313" key="4">
    <source>
        <dbReference type="EMBL" id="TKJ41612.1"/>
    </source>
</evidence>
<reference evidence="4 5" key="1">
    <citation type="submission" date="2017-06" db="EMBL/GenBank/DDBJ databases">
        <title>Novel microbial phyla capable of carbon fixation and sulfur reduction in deep-sea sediments.</title>
        <authorList>
            <person name="Huang J."/>
            <person name="Baker B."/>
            <person name="Wang Y."/>
        </authorList>
    </citation>
    <scope>NUCLEOTIDE SEQUENCE [LARGE SCALE GENOMIC DNA]</scope>
    <source>
        <strain evidence="4">B3_LCP</strain>
    </source>
</reference>
<dbReference type="GO" id="GO:0004065">
    <property type="term" value="F:arylsulfatase activity"/>
    <property type="evidence" value="ECO:0007669"/>
    <property type="project" value="TreeGrafter"/>
</dbReference>
<feature type="transmembrane region" description="Helical" evidence="2">
    <location>
        <begin position="125"/>
        <end position="145"/>
    </location>
</feature>
<evidence type="ECO:0000256" key="1">
    <source>
        <dbReference type="ARBA" id="ARBA00008779"/>
    </source>
</evidence>
<proteinExistence type="inferred from homology"/>
<dbReference type="Gene3D" id="3.30.1120.10">
    <property type="match status" value="1"/>
</dbReference>
<feature type="transmembrane region" description="Helical" evidence="2">
    <location>
        <begin position="152"/>
        <end position="176"/>
    </location>
</feature>
<dbReference type="Gene3D" id="3.40.720.10">
    <property type="entry name" value="Alkaline Phosphatase, subunit A"/>
    <property type="match status" value="1"/>
</dbReference>
<dbReference type="SUPFAM" id="SSF53649">
    <property type="entry name" value="Alkaline phosphatase-like"/>
    <property type="match status" value="1"/>
</dbReference>
<keyword evidence="2" id="KW-1133">Transmembrane helix</keyword>
<sequence length="639" mass="71604">MNDDQLQSPLGTFTFSFFAGSIGGIVAGFFEILLISDFGASLANFSGLLFAVLAYGILGGVIGMGKNIVAQVMPFHRERRKSRRYLGAFITAASTSAVLFLILFFRAFRDFHAERVRYFEPTGLLTIVVLLVGIFLLMLIMRLIFAGPLRSLLNLVLKPAGYTVLILCLLAAGFILDFTLAQDTEKVSSQYSPVNQAELNDKPNVILIMVDTLRRDRVGCYGDSNTVSTPNIDALASDGVIYDQHYAQATHTKPSTASLLTSRYPTGHGAVHKNQALPGGVTTLAEVCHDAGYYCGGIVTNINLAPIYNFQQGFHEYTYLPPKFFFGANEAASRLVVYGVLRLVRMKLVKSKYVYHFYRSGETVNGYFDDFLTRNGDQKFFLFLHYMDPHDPYFEHPYSGFGYARAAMPNPDPKFAEPFKDFYRQDVEYLDQWIGTLQEKLKSLDLYDNCMIVFTSDHGEEFYEHGGWWHGTTLHEEQIRVPLIIKKAGTVIGDSLHTGLTHSVDVAPTILTTIGLGVPPEMRGRDLFAVDVPENFIPEVFAEADHEGNVVQMFRSGSWKYLQTNPDNPRKRPPQQLFYLNDDPGELNNLVDVEHSKTSEMQLLLKAKYQEVLAGMVGSAETEMDQATQERLRALGYTQ</sequence>
<feature type="transmembrane region" description="Helical" evidence="2">
    <location>
        <begin position="85"/>
        <end position="105"/>
    </location>
</feature>
<dbReference type="InterPro" id="IPR000917">
    <property type="entry name" value="Sulfatase_N"/>
</dbReference>